<evidence type="ECO:0000259" key="2">
    <source>
        <dbReference type="Pfam" id="PF01408"/>
    </source>
</evidence>
<dbReference type="Pfam" id="PF01408">
    <property type="entry name" value="GFO_IDH_MocA"/>
    <property type="match status" value="1"/>
</dbReference>
<dbReference type="InterPro" id="IPR052515">
    <property type="entry name" value="Gfo/Idh/MocA_Oxidoreductase"/>
</dbReference>
<dbReference type="EMBL" id="JBHMAF010000198">
    <property type="protein sequence ID" value="MFB9762514.1"/>
    <property type="molecule type" value="Genomic_DNA"/>
</dbReference>
<evidence type="ECO:0000313" key="5">
    <source>
        <dbReference type="Proteomes" id="UP001589609"/>
    </source>
</evidence>
<dbReference type="InterPro" id="IPR004104">
    <property type="entry name" value="Gfo/Idh/MocA-like_OxRdtase_C"/>
</dbReference>
<comment type="similarity">
    <text evidence="1">Belongs to the Gfo/Idh/MocA family.</text>
</comment>
<dbReference type="RefSeq" id="WP_379952415.1">
    <property type="nucleotide sequence ID" value="NZ_JBHMAF010000198.1"/>
</dbReference>
<dbReference type="InterPro" id="IPR036291">
    <property type="entry name" value="NAD(P)-bd_dom_sf"/>
</dbReference>
<accession>A0ABV5WPD7</accession>
<dbReference type="Gene3D" id="3.30.360.10">
    <property type="entry name" value="Dihydrodipicolinate Reductase, domain 2"/>
    <property type="match status" value="1"/>
</dbReference>
<keyword evidence="5" id="KW-1185">Reference proteome</keyword>
<name>A0ABV5WPD7_9BACI</name>
<sequence length="333" mass="36906">MADIKVGILGAGGIAKLHTSILKRDPRVEIIGVADIDEGRSASLANEAGNAKPVKTLEELFELGVEAVYVTLPNTLHVDSVLKCLENNVNVFSEKPMATSSIDAAKIKEAASKSKGIYNLGMNQRYAYVFKKVKDVIASGEFTPFLANIKLNRGELLNPSWTANPQVTGGFLNETPIHLLDLSRYLFGEAQTVKCEGRQNISETEMDTFAIMLTYESGIISNLVTYAHAGWSFPFESMEVYGKYSTITTHEFDRVMYSPGLHQPAQVSEFFQVGVDHKWGYVEENRLYIDAILNGTQPLVTAEDGYLTTRLVEAVYESAKTREVIDFRQTLSK</sequence>
<feature type="domain" description="Gfo/Idh/MocA-like oxidoreductase N-terminal" evidence="2">
    <location>
        <begin position="4"/>
        <end position="119"/>
    </location>
</feature>
<protein>
    <submittedName>
        <fullName evidence="4">Gfo/Idh/MocA family protein</fullName>
    </submittedName>
</protein>
<evidence type="ECO:0000313" key="4">
    <source>
        <dbReference type="EMBL" id="MFB9762514.1"/>
    </source>
</evidence>
<dbReference type="SUPFAM" id="SSF51735">
    <property type="entry name" value="NAD(P)-binding Rossmann-fold domains"/>
    <property type="match status" value="1"/>
</dbReference>
<reference evidence="4 5" key="1">
    <citation type="submission" date="2024-09" db="EMBL/GenBank/DDBJ databases">
        <authorList>
            <person name="Sun Q."/>
            <person name="Mori K."/>
        </authorList>
    </citation>
    <scope>NUCLEOTIDE SEQUENCE [LARGE SCALE GENOMIC DNA]</scope>
    <source>
        <strain evidence="4 5">JCM 11201</strain>
    </source>
</reference>
<feature type="domain" description="Gfo/Idh/MocA-like oxidoreductase C-terminal" evidence="3">
    <location>
        <begin position="155"/>
        <end position="325"/>
    </location>
</feature>
<dbReference type="PANTHER" id="PTHR43249">
    <property type="entry name" value="UDP-N-ACETYL-2-AMINO-2-DEOXY-D-GLUCURONATE OXIDASE"/>
    <property type="match status" value="1"/>
</dbReference>
<dbReference type="PANTHER" id="PTHR43249:SF1">
    <property type="entry name" value="D-GLUCOSIDE 3-DEHYDROGENASE"/>
    <property type="match status" value="1"/>
</dbReference>
<proteinExistence type="inferred from homology"/>
<gene>
    <name evidence="4" type="ORF">ACFFMS_30260</name>
</gene>
<comment type="caution">
    <text evidence="4">The sequence shown here is derived from an EMBL/GenBank/DDBJ whole genome shotgun (WGS) entry which is preliminary data.</text>
</comment>
<organism evidence="4 5">
    <name type="scientific">Ectobacillus funiculus</name>
    <dbReference type="NCBI Taxonomy" id="137993"/>
    <lineage>
        <taxon>Bacteria</taxon>
        <taxon>Bacillati</taxon>
        <taxon>Bacillota</taxon>
        <taxon>Bacilli</taxon>
        <taxon>Bacillales</taxon>
        <taxon>Bacillaceae</taxon>
        <taxon>Ectobacillus</taxon>
    </lineage>
</organism>
<dbReference type="Gene3D" id="3.40.50.720">
    <property type="entry name" value="NAD(P)-binding Rossmann-like Domain"/>
    <property type="match status" value="1"/>
</dbReference>
<dbReference type="SUPFAM" id="SSF55347">
    <property type="entry name" value="Glyceraldehyde-3-phosphate dehydrogenase-like, C-terminal domain"/>
    <property type="match status" value="1"/>
</dbReference>
<dbReference type="Proteomes" id="UP001589609">
    <property type="component" value="Unassembled WGS sequence"/>
</dbReference>
<dbReference type="Pfam" id="PF02894">
    <property type="entry name" value="GFO_IDH_MocA_C"/>
    <property type="match status" value="1"/>
</dbReference>
<evidence type="ECO:0000259" key="3">
    <source>
        <dbReference type="Pfam" id="PF02894"/>
    </source>
</evidence>
<evidence type="ECO:0000256" key="1">
    <source>
        <dbReference type="ARBA" id="ARBA00010928"/>
    </source>
</evidence>
<dbReference type="InterPro" id="IPR000683">
    <property type="entry name" value="Gfo/Idh/MocA-like_OxRdtase_N"/>
</dbReference>